<name>A0AAI8Z8X3_9PEZI</name>
<dbReference type="Proteomes" id="UP001296104">
    <property type="component" value="Unassembled WGS sequence"/>
</dbReference>
<accession>A0AAI8Z8X3</accession>
<organism evidence="1 2">
    <name type="scientific">Lecanosticta acicola</name>
    <dbReference type="NCBI Taxonomy" id="111012"/>
    <lineage>
        <taxon>Eukaryota</taxon>
        <taxon>Fungi</taxon>
        <taxon>Dikarya</taxon>
        <taxon>Ascomycota</taxon>
        <taxon>Pezizomycotina</taxon>
        <taxon>Dothideomycetes</taxon>
        <taxon>Dothideomycetidae</taxon>
        <taxon>Mycosphaerellales</taxon>
        <taxon>Mycosphaerellaceae</taxon>
        <taxon>Lecanosticta</taxon>
    </lineage>
</organism>
<proteinExistence type="predicted"/>
<keyword evidence="2" id="KW-1185">Reference proteome</keyword>
<dbReference type="AlphaFoldDB" id="A0AAI8Z8X3"/>
<gene>
    <name evidence="1" type="ORF">LECACI_7A009783</name>
</gene>
<evidence type="ECO:0000313" key="2">
    <source>
        <dbReference type="Proteomes" id="UP001296104"/>
    </source>
</evidence>
<comment type="caution">
    <text evidence="1">The sequence shown here is derived from an EMBL/GenBank/DDBJ whole genome shotgun (WGS) entry which is preliminary data.</text>
</comment>
<protein>
    <submittedName>
        <fullName evidence="1">Uncharacterized protein</fullName>
    </submittedName>
</protein>
<reference evidence="1" key="1">
    <citation type="submission" date="2023-11" db="EMBL/GenBank/DDBJ databases">
        <authorList>
            <person name="Alioto T."/>
            <person name="Alioto T."/>
            <person name="Gomez Garrido J."/>
        </authorList>
    </citation>
    <scope>NUCLEOTIDE SEQUENCE</scope>
</reference>
<dbReference type="EMBL" id="CAVMBE010000127">
    <property type="protein sequence ID" value="CAK4034625.1"/>
    <property type="molecule type" value="Genomic_DNA"/>
</dbReference>
<sequence>MATSSTTHTRFDEIYDPVAMRQVRARRHDALFKSITLHVHDTGTERRRSSKGGSIPASMMGYLDTFPCHDNRVYQLEDLCWTSGSVSFLACARLRESPSPVPSILRTVPAFETRAKYKAMISHLEKDYTNKGMQPPVLRKVTRSAAEGGQIHRESIAWPKLLDWSRLPAAMLRARYDYWTNAVCLKGLQQLKRGILHAILHPSRVGILEHRTPLVDEDKAVSQTTLTRAFSYPFTNDMEVRVDRDPLGRPSMRPERRKNKFYAYTVQGSYLLIGAGEEGNPDHGLKNPWIEPAFDTQAKYKAMMKDFKDEVQARGGQVHATRKLTRSSDPAGRIHRERISWPRLLDWNHIPSWSVPLRKPVAGKFDLLLIPES</sequence>
<evidence type="ECO:0000313" key="1">
    <source>
        <dbReference type="EMBL" id="CAK4034625.1"/>
    </source>
</evidence>